<feature type="compositionally biased region" description="Polar residues" evidence="2">
    <location>
        <begin position="259"/>
        <end position="296"/>
    </location>
</feature>
<dbReference type="InterPro" id="IPR001330">
    <property type="entry name" value="Prenyltrans"/>
</dbReference>
<evidence type="ECO:0000256" key="3">
    <source>
        <dbReference type="SAM" id="Phobius"/>
    </source>
</evidence>
<dbReference type="OrthoDB" id="24893at2759"/>
<dbReference type="STRING" id="1507870.A0A1V8T8I2"/>
<accession>A0A1V8T8I2</accession>
<evidence type="ECO:0000256" key="2">
    <source>
        <dbReference type="SAM" id="MobiDB-lite"/>
    </source>
</evidence>
<dbReference type="AlphaFoldDB" id="A0A1V8T8I2"/>
<keyword evidence="3" id="KW-1133">Transmembrane helix</keyword>
<dbReference type="SUPFAM" id="SSF48239">
    <property type="entry name" value="Terpenoid cyclases/Protein prenyltransferases"/>
    <property type="match status" value="1"/>
</dbReference>
<feature type="region of interest" description="Disordered" evidence="2">
    <location>
        <begin position="244"/>
        <end position="316"/>
    </location>
</feature>
<keyword evidence="3" id="KW-0472">Membrane</keyword>
<gene>
    <name evidence="6" type="ORF">B0A48_07346</name>
</gene>
<dbReference type="InterPro" id="IPR008930">
    <property type="entry name" value="Terpenoid_cyclase/PrenylTrfase"/>
</dbReference>
<sequence>MYTSNDSNRMYLAYFILSACDILGVLFTLTTAGEREGYLTWIYHCQHPNGGFRMWPGTDFGESSSAANAKWDPANGPATYFALASLMILRDDLQRVKRQETLEWIHRLQHADGSFGETIVDGKIEGGHDPRLAYCATGVRYILRHSEAGSAVVDGSTFSDIDVDALVGSIQRAESFDGGIADAPFHEPQAGYTFCSLGCMQFVERLRPDTAMSFNTPALQRAPSRPREVIRWLLNLQTTLTDPDDAPLNDLKSVPMDASSPTEIPASTTAQLQSHNLHQSPDKSNPWTNSSTTLSIPDSPPVHGPESIPAGFSGRPSKPPDTCYAFWALASLDLLQTSHLASRSQTRTYLLGLTQQAVTGGFTKFAHDRWADLYHSYLGLVALSLCSTEVERATDGIAEVDAGMCLKHFISDTDRPPYAIASHRWGAEEITYKDLVDDRVQCQAKAGYRKLQGFCATTQRWNEYVKEPALQCEWIWVDTFCINKGASAEVDEAINSMFEWYSTAVVCWAYLEDVFGTLAVDIRRSVWFKRGWTLQELLAPRTVIFLSHHWDILGHKCWLDSRVSAIDQCCLPMPVLNRELAATTGIPENVLYRYEQSTKLDTKAKFKWVEGRETTRVEDMSYCLLGIFNVFMPTIYGEKENSRERLVEEIGKRRKAKRLLPFAKPATTYLSPACFPCLYTPQGLRVKQQF</sequence>
<dbReference type="GO" id="GO:0003824">
    <property type="term" value="F:catalytic activity"/>
    <property type="evidence" value="ECO:0007669"/>
    <property type="project" value="InterPro"/>
</dbReference>
<evidence type="ECO:0000313" key="7">
    <source>
        <dbReference type="Proteomes" id="UP000192596"/>
    </source>
</evidence>
<dbReference type="Gene3D" id="1.50.10.20">
    <property type="match status" value="1"/>
</dbReference>
<reference evidence="7" key="1">
    <citation type="submission" date="2017-03" db="EMBL/GenBank/DDBJ databases">
        <title>Genomes of endolithic fungi from Antarctica.</title>
        <authorList>
            <person name="Coleine C."/>
            <person name="Masonjones S."/>
            <person name="Stajich J.E."/>
        </authorList>
    </citation>
    <scope>NUCLEOTIDE SEQUENCE [LARGE SCALE GENOMIC DNA]</scope>
    <source>
        <strain evidence="7">CCFEE 5527</strain>
    </source>
</reference>
<protein>
    <submittedName>
        <fullName evidence="6">Uncharacterized protein</fullName>
    </submittedName>
</protein>
<keyword evidence="7" id="KW-1185">Reference proteome</keyword>
<dbReference type="PANTHER" id="PTHR10622:SF10">
    <property type="entry name" value="HET DOMAIN-CONTAINING PROTEIN"/>
    <property type="match status" value="1"/>
</dbReference>
<dbReference type="InterPro" id="IPR010730">
    <property type="entry name" value="HET"/>
</dbReference>
<organism evidence="6 7">
    <name type="scientific">Cryoendolithus antarcticus</name>
    <dbReference type="NCBI Taxonomy" id="1507870"/>
    <lineage>
        <taxon>Eukaryota</taxon>
        <taxon>Fungi</taxon>
        <taxon>Dikarya</taxon>
        <taxon>Ascomycota</taxon>
        <taxon>Pezizomycotina</taxon>
        <taxon>Dothideomycetes</taxon>
        <taxon>Dothideomycetidae</taxon>
        <taxon>Cladosporiales</taxon>
        <taxon>Cladosporiaceae</taxon>
        <taxon>Cryoendolithus</taxon>
    </lineage>
</organism>
<evidence type="ECO:0000259" key="5">
    <source>
        <dbReference type="Pfam" id="PF06985"/>
    </source>
</evidence>
<dbReference type="EMBL" id="NAJO01000014">
    <property type="protein sequence ID" value="OQO07649.1"/>
    <property type="molecule type" value="Genomic_DNA"/>
</dbReference>
<dbReference type="InParanoid" id="A0A1V8T8I2"/>
<feature type="domain" description="Prenyltransferase alpha-alpha toroid" evidence="4">
    <location>
        <begin position="2"/>
        <end position="400"/>
    </location>
</feature>
<feature type="domain" description="Heterokaryon incompatibility" evidence="5">
    <location>
        <begin position="418"/>
        <end position="512"/>
    </location>
</feature>
<feature type="transmembrane region" description="Helical" evidence="3">
    <location>
        <begin position="12"/>
        <end position="30"/>
    </location>
</feature>
<keyword evidence="3" id="KW-0812">Transmembrane</keyword>
<dbReference type="Pfam" id="PF00432">
    <property type="entry name" value="Prenyltrans"/>
    <property type="match status" value="1"/>
</dbReference>
<evidence type="ECO:0000259" key="4">
    <source>
        <dbReference type="Pfam" id="PF00432"/>
    </source>
</evidence>
<comment type="caution">
    <text evidence="6">The sequence shown here is derived from an EMBL/GenBank/DDBJ whole genome shotgun (WGS) entry which is preliminary data.</text>
</comment>
<dbReference type="Proteomes" id="UP000192596">
    <property type="component" value="Unassembled WGS sequence"/>
</dbReference>
<dbReference type="Pfam" id="PF06985">
    <property type="entry name" value="HET"/>
    <property type="match status" value="1"/>
</dbReference>
<dbReference type="FunCoup" id="A0A1V8T8I2">
    <property type="interactions" value="6"/>
</dbReference>
<dbReference type="PANTHER" id="PTHR10622">
    <property type="entry name" value="HET DOMAIN-CONTAINING PROTEIN"/>
    <property type="match status" value="1"/>
</dbReference>
<name>A0A1V8T8I2_9PEZI</name>
<keyword evidence="1" id="KW-0677">Repeat</keyword>
<evidence type="ECO:0000313" key="6">
    <source>
        <dbReference type="EMBL" id="OQO07649.1"/>
    </source>
</evidence>
<proteinExistence type="predicted"/>
<evidence type="ECO:0000256" key="1">
    <source>
        <dbReference type="ARBA" id="ARBA00022737"/>
    </source>
</evidence>